<keyword evidence="2" id="KW-0813">Transport</keyword>
<evidence type="ECO:0000256" key="3">
    <source>
        <dbReference type="ARBA" id="ARBA00022741"/>
    </source>
</evidence>
<dbReference type="InterPro" id="IPR003439">
    <property type="entry name" value="ABC_transporter-like_ATP-bd"/>
</dbReference>
<gene>
    <name evidence="6" type="ORF">QS748_03565</name>
</gene>
<comment type="caution">
    <text evidence="6">The sequence shown here is derived from an EMBL/GenBank/DDBJ whole genome shotgun (WGS) entry which is preliminary data.</text>
</comment>
<dbReference type="InterPro" id="IPR003593">
    <property type="entry name" value="AAA+_ATPase"/>
</dbReference>
<dbReference type="CDD" id="cd03230">
    <property type="entry name" value="ABC_DR_subfamily_A"/>
    <property type="match status" value="1"/>
</dbReference>
<evidence type="ECO:0000256" key="1">
    <source>
        <dbReference type="ARBA" id="ARBA00005417"/>
    </source>
</evidence>
<dbReference type="GO" id="GO:0016887">
    <property type="term" value="F:ATP hydrolysis activity"/>
    <property type="evidence" value="ECO:0007669"/>
    <property type="project" value="InterPro"/>
</dbReference>
<proteinExistence type="inferred from homology"/>
<reference evidence="6 7" key="1">
    <citation type="journal article" date="2023" name="bioRxiv">
        <title>An intranuclear bacterial parasite of deep-sea mussels expresses apoptosis inhibitors acquired from its host.</title>
        <authorList>
            <person name="Gonzalez Porras M.A."/>
            <person name="Assie A."/>
            <person name="Tietjen M."/>
            <person name="Violette M."/>
            <person name="Kleiner M."/>
            <person name="Gruber-Vodicka H."/>
            <person name="Dubilier N."/>
            <person name="Leisch N."/>
        </authorList>
    </citation>
    <scope>NUCLEOTIDE SEQUENCE [LARGE SCALE GENOMIC DNA]</scope>
    <source>
        <strain evidence="6">IAP13</strain>
    </source>
</reference>
<dbReference type="InterPro" id="IPR027417">
    <property type="entry name" value="P-loop_NTPase"/>
</dbReference>
<evidence type="ECO:0000256" key="4">
    <source>
        <dbReference type="ARBA" id="ARBA00022840"/>
    </source>
</evidence>
<name>A0AA90NZS5_9GAMM</name>
<keyword evidence="3" id="KW-0547">Nucleotide-binding</keyword>
<dbReference type="PROSITE" id="PS50893">
    <property type="entry name" value="ABC_TRANSPORTER_2"/>
    <property type="match status" value="1"/>
</dbReference>
<sequence length="317" mass="34957">MIKIENLRKSYGEFVAVNDISFSVQPGEVLGFLGPNGAGKSTTMKIITGFIRPASGSVSVFDHDISKNPIAAKSLIGYLPEGAPAYGDMTVSGFLEFIAEIRGYTGSEKQKRVEYVTQQLALESVLHRPIDNLSKGFKRRVGIAQAIIHDPRVLILDEPTDGLDPNQKHQVRELIRGLSKDKIVIISTHILEEVSAVCSRAIIIANGRVVADAAPLELATRSRYHRAITIELNLDKSVADKLNKLSGLETLEVHPDIPSRYTLIPEKDSKDGSSLFDRVNQLIVANVWEVKELYVESGRLDDIFRQLTHDKCSTEAA</sequence>
<evidence type="ECO:0000256" key="2">
    <source>
        <dbReference type="ARBA" id="ARBA00022448"/>
    </source>
</evidence>
<evidence type="ECO:0000313" key="6">
    <source>
        <dbReference type="EMBL" id="MDP0588311.1"/>
    </source>
</evidence>
<dbReference type="Pfam" id="PF00005">
    <property type="entry name" value="ABC_tran"/>
    <property type="match status" value="1"/>
</dbReference>
<dbReference type="AlphaFoldDB" id="A0AA90NZS5"/>
<feature type="domain" description="ABC transporter" evidence="5">
    <location>
        <begin position="2"/>
        <end position="231"/>
    </location>
</feature>
<dbReference type="PANTHER" id="PTHR43335">
    <property type="entry name" value="ABC TRANSPORTER, ATP-BINDING PROTEIN"/>
    <property type="match status" value="1"/>
</dbReference>
<dbReference type="SUPFAM" id="SSF52540">
    <property type="entry name" value="P-loop containing nucleoside triphosphate hydrolases"/>
    <property type="match status" value="1"/>
</dbReference>
<dbReference type="GO" id="GO:0005524">
    <property type="term" value="F:ATP binding"/>
    <property type="evidence" value="ECO:0007669"/>
    <property type="project" value="UniProtKB-KW"/>
</dbReference>
<evidence type="ECO:0000259" key="5">
    <source>
        <dbReference type="PROSITE" id="PS50893"/>
    </source>
</evidence>
<dbReference type="Gene3D" id="3.40.50.300">
    <property type="entry name" value="P-loop containing nucleotide triphosphate hydrolases"/>
    <property type="match status" value="1"/>
</dbReference>
<organism evidence="6 7">
    <name type="scientific">Candidatus Endonucleibacter bathymodioli</name>
    <dbReference type="NCBI Taxonomy" id="539814"/>
    <lineage>
        <taxon>Bacteria</taxon>
        <taxon>Pseudomonadati</taxon>
        <taxon>Pseudomonadota</taxon>
        <taxon>Gammaproteobacteria</taxon>
        <taxon>Oceanospirillales</taxon>
        <taxon>Endozoicomonadaceae</taxon>
        <taxon>Candidatus Endonucleibacter</taxon>
    </lineage>
</organism>
<dbReference type="Proteomes" id="UP001178148">
    <property type="component" value="Unassembled WGS sequence"/>
</dbReference>
<keyword evidence="4 6" id="KW-0067">ATP-binding</keyword>
<comment type="similarity">
    <text evidence="1">Belongs to the ABC transporter superfamily.</text>
</comment>
<keyword evidence="7" id="KW-1185">Reference proteome</keyword>
<dbReference type="SMART" id="SM00382">
    <property type="entry name" value="AAA"/>
    <property type="match status" value="1"/>
</dbReference>
<evidence type="ECO:0000313" key="7">
    <source>
        <dbReference type="Proteomes" id="UP001178148"/>
    </source>
</evidence>
<accession>A0AA90NZS5</accession>
<dbReference type="EMBL" id="JASXSV010000003">
    <property type="protein sequence ID" value="MDP0588311.1"/>
    <property type="molecule type" value="Genomic_DNA"/>
</dbReference>
<dbReference type="PANTHER" id="PTHR43335:SF4">
    <property type="entry name" value="ABC TRANSPORTER, ATP-BINDING PROTEIN"/>
    <property type="match status" value="1"/>
</dbReference>
<protein>
    <submittedName>
        <fullName evidence="6">ATP-binding cassette domain-containing protein</fullName>
    </submittedName>
</protein>